<proteinExistence type="predicted"/>
<sequence length="215" mass="24814">MKGARKNQTKPGQDDTMDNEMDQDQTRTELSKLEIELCKQNFGFYDRNRVGSVERFELPMLLNACGYYLDEKRIAQLNQYLDEKKVPKIDERVLVQVLTHLKELELMHDQENESDEYLDAFVALGGLPTKEGTISKNTLISIIKTEFELTIDMEDYLRKIGGDTDNINYYGFCVMLDAGTSGNPSRVSSYLSANRGSSFMRYSYFHNNMDKLLMH</sequence>
<organism evidence="2 3">
    <name type="scientific">Halteria grandinella</name>
    <dbReference type="NCBI Taxonomy" id="5974"/>
    <lineage>
        <taxon>Eukaryota</taxon>
        <taxon>Sar</taxon>
        <taxon>Alveolata</taxon>
        <taxon>Ciliophora</taxon>
        <taxon>Intramacronucleata</taxon>
        <taxon>Spirotrichea</taxon>
        <taxon>Stichotrichia</taxon>
        <taxon>Sporadotrichida</taxon>
        <taxon>Halteriidae</taxon>
        <taxon>Halteria</taxon>
    </lineage>
</organism>
<evidence type="ECO:0008006" key="4">
    <source>
        <dbReference type="Google" id="ProtNLM"/>
    </source>
</evidence>
<dbReference type="AlphaFoldDB" id="A0A8J8T162"/>
<evidence type="ECO:0000256" key="1">
    <source>
        <dbReference type="SAM" id="MobiDB-lite"/>
    </source>
</evidence>
<evidence type="ECO:0000313" key="3">
    <source>
        <dbReference type="Proteomes" id="UP000785679"/>
    </source>
</evidence>
<accession>A0A8J8T162</accession>
<name>A0A8J8T162_HALGN</name>
<reference evidence="2" key="1">
    <citation type="submission" date="2019-06" db="EMBL/GenBank/DDBJ databases">
        <authorList>
            <person name="Zheng W."/>
        </authorList>
    </citation>
    <scope>NUCLEOTIDE SEQUENCE</scope>
    <source>
        <strain evidence="2">QDHG01</strain>
    </source>
</reference>
<evidence type="ECO:0000313" key="2">
    <source>
        <dbReference type="EMBL" id="TNV77703.1"/>
    </source>
</evidence>
<dbReference type="Proteomes" id="UP000785679">
    <property type="component" value="Unassembled WGS sequence"/>
</dbReference>
<comment type="caution">
    <text evidence="2">The sequence shown here is derived from an EMBL/GenBank/DDBJ whole genome shotgun (WGS) entry which is preliminary data.</text>
</comment>
<dbReference type="OrthoDB" id="26525at2759"/>
<gene>
    <name evidence="2" type="ORF">FGO68_gene8423</name>
</gene>
<dbReference type="EMBL" id="RRYP01011484">
    <property type="protein sequence ID" value="TNV77703.1"/>
    <property type="molecule type" value="Genomic_DNA"/>
</dbReference>
<protein>
    <recommendedName>
        <fullName evidence="4">EF-hand domain-containing protein</fullName>
    </recommendedName>
</protein>
<feature type="region of interest" description="Disordered" evidence="1">
    <location>
        <begin position="1"/>
        <end position="26"/>
    </location>
</feature>
<keyword evidence="3" id="KW-1185">Reference proteome</keyword>
<dbReference type="Gene3D" id="1.10.238.10">
    <property type="entry name" value="EF-hand"/>
    <property type="match status" value="1"/>
</dbReference>
<dbReference type="InterPro" id="IPR011992">
    <property type="entry name" value="EF-hand-dom_pair"/>
</dbReference>
<dbReference type="SUPFAM" id="SSF47473">
    <property type="entry name" value="EF-hand"/>
    <property type="match status" value="1"/>
</dbReference>